<dbReference type="InterPro" id="IPR007016">
    <property type="entry name" value="O-antigen_ligase-rel_domated"/>
</dbReference>
<feature type="domain" description="O-antigen ligase-related" evidence="6">
    <location>
        <begin position="226"/>
        <end position="361"/>
    </location>
</feature>
<dbReference type="AlphaFoldDB" id="A0A5S9IHG8"/>
<evidence type="ECO:0000256" key="3">
    <source>
        <dbReference type="ARBA" id="ARBA00022989"/>
    </source>
</evidence>
<organism evidence="7 8">
    <name type="scientific">Uabimicrobium amorphum</name>
    <dbReference type="NCBI Taxonomy" id="2596890"/>
    <lineage>
        <taxon>Bacteria</taxon>
        <taxon>Pseudomonadati</taxon>
        <taxon>Planctomycetota</taxon>
        <taxon>Candidatus Uabimicrobiia</taxon>
        <taxon>Candidatus Uabimicrobiales</taxon>
        <taxon>Candidatus Uabimicrobiaceae</taxon>
        <taxon>Candidatus Uabimicrobium</taxon>
    </lineage>
</organism>
<gene>
    <name evidence="7" type="ORF">UABAM_00016</name>
</gene>
<feature type="transmembrane region" description="Helical" evidence="5">
    <location>
        <begin position="142"/>
        <end position="161"/>
    </location>
</feature>
<feature type="transmembrane region" description="Helical" evidence="5">
    <location>
        <begin position="242"/>
        <end position="258"/>
    </location>
</feature>
<accession>A0A5S9IHG8</accession>
<keyword evidence="2 5" id="KW-0812">Transmembrane</keyword>
<feature type="transmembrane region" description="Helical" evidence="5">
    <location>
        <begin position="265"/>
        <end position="283"/>
    </location>
</feature>
<feature type="transmembrane region" description="Helical" evidence="5">
    <location>
        <begin position="184"/>
        <end position="206"/>
    </location>
</feature>
<feature type="transmembrane region" description="Helical" evidence="5">
    <location>
        <begin position="63"/>
        <end position="81"/>
    </location>
</feature>
<feature type="transmembrane region" description="Helical" evidence="5">
    <location>
        <begin position="7"/>
        <end position="24"/>
    </location>
</feature>
<feature type="transmembrane region" description="Helical" evidence="5">
    <location>
        <begin position="411"/>
        <end position="430"/>
    </location>
</feature>
<evidence type="ECO:0000313" key="7">
    <source>
        <dbReference type="EMBL" id="BBM81677.1"/>
    </source>
</evidence>
<feature type="transmembrane region" description="Helical" evidence="5">
    <location>
        <begin position="117"/>
        <end position="135"/>
    </location>
</feature>
<dbReference type="KEGG" id="uam:UABAM_00016"/>
<keyword evidence="8" id="KW-1185">Reference proteome</keyword>
<name>A0A5S9IHG8_UABAM</name>
<dbReference type="Proteomes" id="UP000326354">
    <property type="component" value="Chromosome"/>
</dbReference>
<dbReference type="InterPro" id="IPR051533">
    <property type="entry name" value="WaaL-like"/>
</dbReference>
<comment type="subcellular location">
    <subcellularLocation>
        <location evidence="1">Membrane</location>
        <topology evidence="1">Multi-pass membrane protein</topology>
    </subcellularLocation>
</comment>
<keyword evidence="3 5" id="KW-1133">Transmembrane helix</keyword>
<feature type="transmembrane region" description="Helical" evidence="5">
    <location>
        <begin position="30"/>
        <end position="51"/>
    </location>
</feature>
<feature type="transmembrane region" description="Helical" evidence="5">
    <location>
        <begin position="442"/>
        <end position="465"/>
    </location>
</feature>
<feature type="transmembrane region" description="Helical" evidence="5">
    <location>
        <begin position="354"/>
        <end position="375"/>
    </location>
</feature>
<feature type="transmembrane region" description="Helical" evidence="5">
    <location>
        <begin position="218"/>
        <end position="236"/>
    </location>
</feature>
<sequence length="1068" mass="125198">MIDKIPHIITGILVFVLSMSHLMFGMMHRWVSCSVFLVILFALLLYIVYSAKEDNFAVVRSHLIWVWMAVFGAMLLQITPLPQQWLEFFSPKAHEILNILGEQQQTVSLNAFFSQEIVVRFFCYAILFFLVIHNVRTKKQLTILAATILGVAVVEVLYGLANRHHMLWIEKDRPRLSGTFTNRNHFACLLAMASSVGVGLFCALLPHNWTTATKQRKALVGTVGFSVLIAITGTLLSQSKGAQASLAVALALFAVVFVCKKRPRLSIVLTAIAVTTVVLFMNVEGIKRWNKEDLDYSFEYRLDLYKASLPMIADYPLMGIGLGNFRNIYRQYQPPSKYVFSYLHNDWLQITSEFGIIPSILLFYIFIYFFVRTAYKLWQRKDHFYRWLGWGALCAVLVMMLHSLVDFNFLRTLSNTVTVFSLAGVACVCAHNRKWQEKQYSLHQVVIVLSVAGLIFIGWHVVGWLRADVNYTLYKNWENKALGSVPQHVTEKSQAMMYLKHAVQMNPKEPEYYFQRAVHILDNMQSQITDEARKIVSGVNPTLEEDNPQLFEKEFEKQVLMLETQRFPWVNLQIEMAYLENQKAVKLLPVSPEYQTLNLLIQISKINLFFVRGKKIPQKYVDRFKKSLQKVQYVAPKRPRSLLYVGKSLCIYSLVFPEKKEAYRVQIVDSLRSAFLSELPYSEEIYSLLMRTFKNPQLLLQVTPKYYLHYNKLYDYYWRKRYFDLCAQVLEKMPELANAPLEWKRVETKLDKLEMARRLVSIAEIQGDWQQRQEYVKQYKKQLQDDIVMMTEKAQEYLKRGRYYQTFNEYQRIVSHDYGNVDALLEMCELSLLPELKPRIPRIPSRYYLQRIALFSQSLQPQQYRKFLQLLQEMGVDDKRTLFLTAVAHILAGKNEPGKKILLKLSKDKEFFKKWRQAHLVWYFLSLVVEEPQKSVVVDKLYGIVPSFQKVPETMHSCHLSFSQKLLLHGYDLRDDKIEFVWEFRDYVKGYLIVQFFDEDFEYISRNVPRFSQNKRRYAMDFARCGEVLTTSATVPQNAVYMRIYCFDAKKRLPTDIGNYTFFTKIRK</sequence>
<proteinExistence type="predicted"/>
<dbReference type="GO" id="GO:0016020">
    <property type="term" value="C:membrane"/>
    <property type="evidence" value="ECO:0007669"/>
    <property type="project" value="UniProtKB-SubCell"/>
</dbReference>
<evidence type="ECO:0000256" key="1">
    <source>
        <dbReference type="ARBA" id="ARBA00004141"/>
    </source>
</evidence>
<protein>
    <submittedName>
        <fullName evidence="7">Polymerase</fullName>
    </submittedName>
</protein>
<reference evidence="7 8" key="1">
    <citation type="submission" date="2019-08" db="EMBL/GenBank/DDBJ databases">
        <title>Complete genome sequence of Candidatus Uab amorphum.</title>
        <authorList>
            <person name="Shiratori T."/>
            <person name="Suzuki S."/>
            <person name="Kakizawa Y."/>
            <person name="Ishida K."/>
        </authorList>
    </citation>
    <scope>NUCLEOTIDE SEQUENCE [LARGE SCALE GENOMIC DNA]</scope>
    <source>
        <strain evidence="7 8">SRT547</strain>
    </source>
</reference>
<dbReference type="PANTHER" id="PTHR37422:SF23">
    <property type="entry name" value="TEICHURONIC ACID BIOSYNTHESIS PROTEIN TUAE"/>
    <property type="match status" value="1"/>
</dbReference>
<dbReference type="PANTHER" id="PTHR37422">
    <property type="entry name" value="TEICHURONIC ACID BIOSYNTHESIS PROTEIN TUAE"/>
    <property type="match status" value="1"/>
</dbReference>
<dbReference type="EMBL" id="AP019860">
    <property type="protein sequence ID" value="BBM81677.1"/>
    <property type="molecule type" value="Genomic_DNA"/>
</dbReference>
<evidence type="ECO:0000259" key="6">
    <source>
        <dbReference type="Pfam" id="PF04932"/>
    </source>
</evidence>
<evidence type="ECO:0000256" key="4">
    <source>
        <dbReference type="ARBA" id="ARBA00023136"/>
    </source>
</evidence>
<evidence type="ECO:0000256" key="5">
    <source>
        <dbReference type="SAM" id="Phobius"/>
    </source>
</evidence>
<keyword evidence="4 5" id="KW-0472">Membrane</keyword>
<dbReference type="Pfam" id="PF04932">
    <property type="entry name" value="Wzy_C"/>
    <property type="match status" value="1"/>
</dbReference>
<evidence type="ECO:0000256" key="2">
    <source>
        <dbReference type="ARBA" id="ARBA00022692"/>
    </source>
</evidence>
<dbReference type="RefSeq" id="WP_151965950.1">
    <property type="nucleotide sequence ID" value="NZ_AP019860.1"/>
</dbReference>
<feature type="transmembrane region" description="Helical" evidence="5">
    <location>
        <begin position="387"/>
        <end position="405"/>
    </location>
</feature>
<dbReference type="OrthoDB" id="238751at2"/>
<evidence type="ECO:0000313" key="8">
    <source>
        <dbReference type="Proteomes" id="UP000326354"/>
    </source>
</evidence>